<dbReference type="EMBL" id="JAAALK010000287">
    <property type="protein sequence ID" value="KAG8056530.1"/>
    <property type="molecule type" value="Genomic_DNA"/>
</dbReference>
<comment type="caution">
    <text evidence="2">The sequence shown here is derived from an EMBL/GenBank/DDBJ whole genome shotgun (WGS) entry which is preliminary data.</text>
</comment>
<accession>A0A8J5S6S2</accession>
<feature type="region of interest" description="Disordered" evidence="1">
    <location>
        <begin position="85"/>
        <end position="119"/>
    </location>
</feature>
<sequence>MTTLIMEDTLVGFVRTAGRVAGQGVMQLLHEVVCKHLEAATPVKPVAFGGKRVPSLAPICVIVLISNDDEDEEVNEIYIYDVDAGEEAKEEMNEESGSEDAEEGDDGVNEDNMWEDTTA</sequence>
<dbReference type="Proteomes" id="UP000729402">
    <property type="component" value="Unassembled WGS sequence"/>
</dbReference>
<evidence type="ECO:0000256" key="1">
    <source>
        <dbReference type="SAM" id="MobiDB-lite"/>
    </source>
</evidence>
<organism evidence="2 3">
    <name type="scientific">Zizania palustris</name>
    <name type="common">Northern wild rice</name>
    <dbReference type="NCBI Taxonomy" id="103762"/>
    <lineage>
        <taxon>Eukaryota</taxon>
        <taxon>Viridiplantae</taxon>
        <taxon>Streptophyta</taxon>
        <taxon>Embryophyta</taxon>
        <taxon>Tracheophyta</taxon>
        <taxon>Spermatophyta</taxon>
        <taxon>Magnoliopsida</taxon>
        <taxon>Liliopsida</taxon>
        <taxon>Poales</taxon>
        <taxon>Poaceae</taxon>
        <taxon>BOP clade</taxon>
        <taxon>Oryzoideae</taxon>
        <taxon>Oryzeae</taxon>
        <taxon>Zizaniinae</taxon>
        <taxon>Zizania</taxon>
    </lineage>
</organism>
<keyword evidence="3" id="KW-1185">Reference proteome</keyword>
<protein>
    <submittedName>
        <fullName evidence="2">Uncharacterized protein</fullName>
    </submittedName>
</protein>
<reference evidence="2" key="1">
    <citation type="journal article" date="2021" name="bioRxiv">
        <title>Whole Genome Assembly and Annotation of Northern Wild Rice, Zizania palustris L., Supports a Whole Genome Duplication in the Zizania Genus.</title>
        <authorList>
            <person name="Haas M."/>
            <person name="Kono T."/>
            <person name="Macchietto M."/>
            <person name="Millas R."/>
            <person name="McGilp L."/>
            <person name="Shao M."/>
            <person name="Duquette J."/>
            <person name="Hirsch C.N."/>
            <person name="Kimball J."/>
        </authorList>
    </citation>
    <scope>NUCLEOTIDE SEQUENCE</scope>
    <source>
        <tissue evidence="2">Fresh leaf tissue</tissue>
    </source>
</reference>
<evidence type="ECO:0000313" key="2">
    <source>
        <dbReference type="EMBL" id="KAG8056530.1"/>
    </source>
</evidence>
<feature type="compositionally biased region" description="Acidic residues" evidence="1">
    <location>
        <begin position="92"/>
        <end position="119"/>
    </location>
</feature>
<reference evidence="2" key="2">
    <citation type="submission" date="2021-02" db="EMBL/GenBank/DDBJ databases">
        <authorList>
            <person name="Kimball J.A."/>
            <person name="Haas M.W."/>
            <person name="Macchietto M."/>
            <person name="Kono T."/>
            <person name="Duquette J."/>
            <person name="Shao M."/>
        </authorList>
    </citation>
    <scope>NUCLEOTIDE SEQUENCE</scope>
    <source>
        <tissue evidence="2">Fresh leaf tissue</tissue>
    </source>
</reference>
<gene>
    <name evidence="2" type="ORF">GUJ93_ZPchr0002g26515</name>
</gene>
<dbReference type="AlphaFoldDB" id="A0A8J5S6S2"/>
<proteinExistence type="predicted"/>
<name>A0A8J5S6S2_ZIZPA</name>
<evidence type="ECO:0000313" key="3">
    <source>
        <dbReference type="Proteomes" id="UP000729402"/>
    </source>
</evidence>